<organism evidence="1 2">
    <name type="scientific">Parabacteroides goldsteinii DSM 19448 = WAL 12034</name>
    <dbReference type="NCBI Taxonomy" id="927665"/>
    <lineage>
        <taxon>Bacteria</taxon>
        <taxon>Pseudomonadati</taxon>
        <taxon>Bacteroidota</taxon>
        <taxon>Bacteroidia</taxon>
        <taxon>Bacteroidales</taxon>
        <taxon>Tannerellaceae</taxon>
        <taxon>Parabacteroides</taxon>
    </lineage>
</organism>
<dbReference type="Proteomes" id="UP000033047">
    <property type="component" value="Unassembled WGS sequence"/>
</dbReference>
<evidence type="ECO:0000313" key="2">
    <source>
        <dbReference type="Proteomes" id="UP000033047"/>
    </source>
</evidence>
<reference evidence="1 2" key="1">
    <citation type="submission" date="2013-04" db="EMBL/GenBank/DDBJ databases">
        <title>The Genome Sequence of Parabacteroides goldsteinii DSM 19448.</title>
        <authorList>
            <consortium name="The Broad Institute Genomics Platform"/>
            <person name="Earl A."/>
            <person name="Ward D."/>
            <person name="Feldgarden M."/>
            <person name="Gevers D."/>
            <person name="Martens E."/>
            <person name="Sakamoto M."/>
            <person name="Benno Y."/>
            <person name="Song Y."/>
            <person name="Liu C."/>
            <person name="Lee J."/>
            <person name="Bolanos M."/>
            <person name="Vaisanen M.L."/>
            <person name="Finegold S.M."/>
            <person name="Walker B."/>
            <person name="Young S."/>
            <person name="Zeng Q."/>
            <person name="Gargeya S."/>
            <person name="Fitzgerald M."/>
            <person name="Haas B."/>
            <person name="Abouelleil A."/>
            <person name="Allen A.W."/>
            <person name="Alvarado L."/>
            <person name="Arachchi H.M."/>
            <person name="Berlin A.M."/>
            <person name="Chapman S.B."/>
            <person name="Gainer-Dewar J."/>
            <person name="Goldberg J."/>
            <person name="Griggs A."/>
            <person name="Gujja S."/>
            <person name="Hansen M."/>
            <person name="Howarth C."/>
            <person name="Imamovic A."/>
            <person name="Ireland A."/>
            <person name="Larimer J."/>
            <person name="McCowan C."/>
            <person name="Murphy C."/>
            <person name="Pearson M."/>
            <person name="Poon T.W."/>
            <person name="Priest M."/>
            <person name="Roberts A."/>
            <person name="Saif S."/>
            <person name="Shea T."/>
            <person name="Sisk P."/>
            <person name="Sykes S."/>
            <person name="Wortman J."/>
            <person name="Nusbaum C."/>
            <person name="Birren B."/>
        </authorList>
    </citation>
    <scope>NUCLEOTIDE SEQUENCE [LARGE SCALE GENOMIC DNA]</scope>
    <source>
        <strain evidence="1 2">DSM 19448</strain>
    </source>
</reference>
<dbReference type="STRING" id="927665.HMPREF1535_00995"/>
<dbReference type="AlphaFoldDB" id="A0A0F5JKE5"/>
<sequence length="31" mass="3917">MFKCSDKKDMWINTYILFIDILYKSTYPYKF</sequence>
<dbReference type="HOGENOM" id="CLU_3397783_0_0_10"/>
<name>A0A0F5JKE5_9BACT</name>
<gene>
    <name evidence="1" type="ORF">HMPREF1535_00995</name>
</gene>
<dbReference type="PATRIC" id="fig|927665.4.peg.1017"/>
<comment type="caution">
    <text evidence="1">The sequence shown here is derived from an EMBL/GenBank/DDBJ whole genome shotgun (WGS) entry which is preliminary data.</text>
</comment>
<accession>A0A0F5JKE5</accession>
<dbReference type="EMBL" id="AQHV01000006">
    <property type="protein sequence ID" value="KKB58174.1"/>
    <property type="molecule type" value="Genomic_DNA"/>
</dbReference>
<protein>
    <submittedName>
        <fullName evidence="1">Uncharacterized protein</fullName>
    </submittedName>
</protein>
<proteinExistence type="predicted"/>
<evidence type="ECO:0000313" key="1">
    <source>
        <dbReference type="EMBL" id="KKB58174.1"/>
    </source>
</evidence>